<dbReference type="InterPro" id="IPR014709">
    <property type="entry name" value="Glutathione_synthase_C_euk"/>
</dbReference>
<dbReference type="InterPro" id="IPR005615">
    <property type="entry name" value="Glutathione_synthase"/>
</dbReference>
<dbReference type="GO" id="GO:0005829">
    <property type="term" value="C:cytosol"/>
    <property type="evidence" value="ECO:0007669"/>
    <property type="project" value="TreeGrafter"/>
</dbReference>
<dbReference type="OMA" id="ADEIHIF"/>
<keyword evidence="1" id="KW-1185">Reference proteome</keyword>
<organism evidence="1 2">
    <name type="scientific">Romanomermis culicivorax</name>
    <name type="common">Nematode worm</name>
    <dbReference type="NCBI Taxonomy" id="13658"/>
    <lineage>
        <taxon>Eukaryota</taxon>
        <taxon>Metazoa</taxon>
        <taxon>Ecdysozoa</taxon>
        <taxon>Nematoda</taxon>
        <taxon>Enoplea</taxon>
        <taxon>Dorylaimia</taxon>
        <taxon>Mermithida</taxon>
        <taxon>Mermithoidea</taxon>
        <taxon>Mermithidae</taxon>
        <taxon>Romanomermis</taxon>
    </lineage>
</organism>
<sequence>MLRTKTDNKAIEVAVVYFRSGYLPTHYETSADWQIRLDIERSSAIKCPWIGAHLTGTKKVQQVLTESNLRNKFGVEQETRMKRTFAGMYSLDVNNPKIDQIKAWAMEYPEKFVLKVKKGSMPQREGGGNNIYGPALFETLKNTPPDELETFVLMERLDPFVHENILVRADQQLKVVKVDSELGVFGYVLGSRNGIVKQGNFGHIIRTKPSHFDEGGISTGKAAHDAPFLI</sequence>
<name>A0A915IXI3_ROMCU</name>
<dbReference type="InterPro" id="IPR037013">
    <property type="entry name" value="GSH-S_sub-bd_sf"/>
</dbReference>
<evidence type="ECO:0000313" key="1">
    <source>
        <dbReference type="Proteomes" id="UP000887565"/>
    </source>
</evidence>
<evidence type="ECO:0000313" key="2">
    <source>
        <dbReference type="WBParaSite" id="nRc.2.0.1.t18125-RA"/>
    </source>
</evidence>
<dbReference type="WBParaSite" id="nRc.2.0.1.t18125-RA">
    <property type="protein sequence ID" value="nRc.2.0.1.t18125-RA"/>
    <property type="gene ID" value="nRc.2.0.1.g18125"/>
</dbReference>
<dbReference type="AlphaFoldDB" id="A0A915IXI3"/>
<dbReference type="GO" id="GO:0005524">
    <property type="term" value="F:ATP binding"/>
    <property type="evidence" value="ECO:0007669"/>
    <property type="project" value="InterPro"/>
</dbReference>
<dbReference type="Gene3D" id="3.30.470.20">
    <property type="entry name" value="ATP-grasp fold, B domain"/>
    <property type="match status" value="1"/>
</dbReference>
<dbReference type="Gene3D" id="3.30.1490.50">
    <property type="match status" value="1"/>
</dbReference>
<accession>A0A915IXI3</accession>
<dbReference type="Pfam" id="PF03917">
    <property type="entry name" value="GSH_synth_ATP"/>
    <property type="match status" value="1"/>
</dbReference>
<dbReference type="GO" id="GO:0004363">
    <property type="term" value="F:glutathione synthase activity"/>
    <property type="evidence" value="ECO:0007669"/>
    <property type="project" value="InterPro"/>
</dbReference>
<dbReference type="GO" id="GO:0043295">
    <property type="term" value="F:glutathione binding"/>
    <property type="evidence" value="ECO:0007669"/>
    <property type="project" value="TreeGrafter"/>
</dbReference>
<reference evidence="2" key="1">
    <citation type="submission" date="2022-11" db="UniProtKB">
        <authorList>
            <consortium name="WormBaseParasite"/>
        </authorList>
    </citation>
    <scope>IDENTIFICATION</scope>
</reference>
<proteinExistence type="predicted"/>
<dbReference type="PANTHER" id="PTHR11130:SF0">
    <property type="entry name" value="GLUTATHIONE SYNTHETASE"/>
    <property type="match status" value="1"/>
</dbReference>
<protein>
    <submittedName>
        <fullName evidence="2">Glutathione synthetase</fullName>
    </submittedName>
</protein>
<dbReference type="Proteomes" id="UP000887565">
    <property type="component" value="Unplaced"/>
</dbReference>
<dbReference type="SUPFAM" id="SSF56059">
    <property type="entry name" value="Glutathione synthetase ATP-binding domain-like"/>
    <property type="match status" value="1"/>
</dbReference>
<dbReference type="PANTHER" id="PTHR11130">
    <property type="entry name" value="GLUTATHIONE SYNTHETASE"/>
    <property type="match status" value="1"/>
</dbReference>
<dbReference type="Gene3D" id="3.40.50.1760">
    <property type="entry name" value="Glutathione synthase, substrate-binding domain superfamily, eukaryotic"/>
    <property type="match status" value="1"/>
</dbReference>